<dbReference type="InterPro" id="IPR009119">
    <property type="entry name" value="BACE"/>
</dbReference>
<comment type="caution">
    <text evidence="19">The sequence shown here is derived from an EMBL/GenBank/DDBJ whole genome shotgun (WGS) entry which is preliminary data.</text>
</comment>
<evidence type="ECO:0000256" key="13">
    <source>
        <dbReference type="PIRSR" id="PIRSR609121-2"/>
    </source>
</evidence>
<feature type="disulfide bond" evidence="13">
    <location>
        <begin position="342"/>
        <end position="391"/>
    </location>
</feature>
<dbReference type="PROSITE" id="PS00141">
    <property type="entry name" value="ASP_PROTEASE"/>
    <property type="match status" value="2"/>
</dbReference>
<keyword evidence="9 16" id="KW-0472">Membrane</keyword>
<evidence type="ECO:0000256" key="12">
    <source>
        <dbReference type="PIRSR" id="PIRSR601461-1"/>
    </source>
</evidence>
<evidence type="ECO:0000256" key="8">
    <source>
        <dbReference type="ARBA" id="ARBA00022989"/>
    </source>
</evidence>
<feature type="disulfide bond" evidence="13">
    <location>
        <begin position="290"/>
        <end position="455"/>
    </location>
</feature>
<comment type="similarity">
    <text evidence="2 15">Belongs to the peptidase A1 family.</text>
</comment>
<gene>
    <name evidence="19" type="primary">BACE2</name>
    <name evidence="19" type="ORF">N1851_000408</name>
</gene>
<evidence type="ECO:0000256" key="6">
    <source>
        <dbReference type="ARBA" id="ARBA00022750"/>
    </source>
</evidence>
<feature type="transmembrane region" description="Helical" evidence="16">
    <location>
        <begin position="464"/>
        <end position="488"/>
    </location>
</feature>
<dbReference type="Pfam" id="PF00026">
    <property type="entry name" value="Asp"/>
    <property type="match status" value="1"/>
</dbReference>
<reference evidence="19" key="1">
    <citation type="journal article" date="2023" name="Front. Mar. Sci.">
        <title>A new Merluccius polli reference genome to investigate the effects of global change in West African waters.</title>
        <authorList>
            <person name="Mateo J.L."/>
            <person name="Blanco-Fernandez C."/>
            <person name="Garcia-Vazquez E."/>
            <person name="Machado-Schiaffino G."/>
        </authorList>
    </citation>
    <scope>NUCLEOTIDE SEQUENCE</scope>
    <source>
        <strain evidence="19">C29</strain>
        <tissue evidence="19">Fin</tissue>
    </source>
</reference>
<feature type="glycosylation site" description="N-linked (GlcNAc...) asparagine" evidence="14">
    <location>
        <position position="167"/>
    </location>
</feature>
<keyword evidence="4 16" id="KW-0812">Transmembrane</keyword>
<comment type="subcellular location">
    <subcellularLocation>
        <location evidence="1">Membrane</location>
        <topology evidence="1">Single-pass type I membrane protein</topology>
    </subcellularLocation>
</comment>
<dbReference type="InterPro" id="IPR021109">
    <property type="entry name" value="Peptidase_aspartic_dom_sf"/>
</dbReference>
<keyword evidence="20" id="KW-1185">Reference proteome</keyword>
<dbReference type="GO" id="GO:0006509">
    <property type="term" value="P:membrane protein ectodomain proteolysis"/>
    <property type="evidence" value="ECO:0007669"/>
    <property type="project" value="TreeGrafter"/>
</dbReference>
<keyword evidence="6 15" id="KW-0064">Aspartyl protease</keyword>
<dbReference type="FunFam" id="2.40.70.10:FF:000003">
    <property type="entry name" value="Beta-secretase 1"/>
    <property type="match status" value="1"/>
</dbReference>
<feature type="domain" description="Peptidase A1" evidence="18">
    <location>
        <begin position="89"/>
        <end position="427"/>
    </location>
</feature>
<keyword evidence="3 15" id="KW-0645">Protease</keyword>
<dbReference type="InterPro" id="IPR033874">
    <property type="entry name" value="Memapsin-like"/>
</dbReference>
<feature type="disulfide bond" evidence="13">
    <location>
        <begin position="230"/>
        <end position="431"/>
    </location>
</feature>
<dbReference type="InterPro" id="IPR009121">
    <property type="entry name" value="BACE2"/>
</dbReference>
<dbReference type="PROSITE" id="PS51767">
    <property type="entry name" value="PEPTIDASE_A1"/>
    <property type="match status" value="1"/>
</dbReference>
<dbReference type="PRINTS" id="PR01815">
    <property type="entry name" value="BACEFAMILY"/>
</dbReference>
<evidence type="ECO:0000256" key="10">
    <source>
        <dbReference type="ARBA" id="ARBA00023145"/>
    </source>
</evidence>
<dbReference type="GO" id="GO:0005768">
    <property type="term" value="C:endosome"/>
    <property type="evidence" value="ECO:0007669"/>
    <property type="project" value="TreeGrafter"/>
</dbReference>
<dbReference type="PRINTS" id="PR00792">
    <property type="entry name" value="PEPSIN"/>
</dbReference>
<evidence type="ECO:0000313" key="19">
    <source>
        <dbReference type="EMBL" id="KAK0156291.1"/>
    </source>
</evidence>
<dbReference type="FunFam" id="2.40.70.10:FF:000007">
    <property type="entry name" value="Beta-secretase 1"/>
    <property type="match status" value="1"/>
</dbReference>
<feature type="chain" id="PRO_5041259677" evidence="17">
    <location>
        <begin position="25"/>
        <end position="513"/>
    </location>
</feature>
<evidence type="ECO:0000256" key="9">
    <source>
        <dbReference type="ARBA" id="ARBA00023136"/>
    </source>
</evidence>
<feature type="active site" evidence="12">
    <location>
        <position position="301"/>
    </location>
</feature>
<feature type="signal peptide" evidence="17">
    <location>
        <begin position="1"/>
        <end position="24"/>
    </location>
</feature>
<dbReference type="CDD" id="cd05473">
    <property type="entry name" value="beta_secretase_like"/>
    <property type="match status" value="1"/>
</dbReference>
<dbReference type="GO" id="GO:0005886">
    <property type="term" value="C:plasma membrane"/>
    <property type="evidence" value="ECO:0007669"/>
    <property type="project" value="TreeGrafter"/>
</dbReference>
<dbReference type="GO" id="GO:0005802">
    <property type="term" value="C:trans-Golgi network"/>
    <property type="evidence" value="ECO:0007669"/>
    <property type="project" value="TreeGrafter"/>
</dbReference>
<dbReference type="InterPro" id="IPR001461">
    <property type="entry name" value="Aspartic_peptidase_A1"/>
</dbReference>
<keyword evidence="14" id="KW-0325">Glycoprotein</keyword>
<dbReference type="GO" id="GO:0004190">
    <property type="term" value="F:aspartic-type endopeptidase activity"/>
    <property type="evidence" value="ECO:0007669"/>
    <property type="project" value="UniProtKB-KW"/>
</dbReference>
<evidence type="ECO:0000313" key="20">
    <source>
        <dbReference type="Proteomes" id="UP001174136"/>
    </source>
</evidence>
<feature type="active site" evidence="12">
    <location>
        <position position="107"/>
    </location>
</feature>
<dbReference type="GO" id="GO:0050435">
    <property type="term" value="P:amyloid-beta metabolic process"/>
    <property type="evidence" value="ECO:0007669"/>
    <property type="project" value="TreeGrafter"/>
</dbReference>
<sequence>MAHGRRTLPWLLLLLRVCVDICDGRFAIPLRVSVERINSSVDVDWTPLLRIPGGRAAAAAALALASDPAGAVRFLDMVDNLQGDSGRGYYLEMALGSPAQKLNILVDTGSSNFAVAAAPHPFITHYFNTGLSTTFQPSGQAVAVRYTQGNWEGGLGTDQVSIPKGPNGTITINIAAITASDGFFLPGVNWQGILGLAYPLLARPDSSVEPFFNSMVRQTGIPDIFSLQMCGAGVSASSTADPAGGSLIMGGAEPTLYRGVMWYTPIKEEWYYQVEVLKVEVGEQNLNLDCSEYNMDKAIVDSGTTLLRLPANVFNAVVEAITRTSMIQEFSSGFWEGTKLACWMKGETPWRFFPKLSIYLRASNTSQSFRITILPQLYIQPITDMDGTLDCFRFGVSSSANGLVIGATVMEGFYVVFDRAQKRVGFALSSCAVSGGAALSEIAGPFSAADVAADCAGGSLKEPLLWVISYALMALCAAILVALLLLLVMPCRRHHSRSGEITDQSSLVRHRIK</sequence>
<evidence type="ECO:0000256" key="1">
    <source>
        <dbReference type="ARBA" id="ARBA00004479"/>
    </source>
</evidence>
<evidence type="ECO:0000259" key="18">
    <source>
        <dbReference type="PROSITE" id="PS51767"/>
    </source>
</evidence>
<evidence type="ECO:0000256" key="16">
    <source>
        <dbReference type="SAM" id="Phobius"/>
    </source>
</evidence>
<evidence type="ECO:0000256" key="15">
    <source>
        <dbReference type="RuleBase" id="RU000454"/>
    </source>
</evidence>
<keyword evidence="5 17" id="KW-0732">Signal</keyword>
<evidence type="ECO:0000256" key="5">
    <source>
        <dbReference type="ARBA" id="ARBA00022729"/>
    </source>
</evidence>
<evidence type="ECO:0000256" key="11">
    <source>
        <dbReference type="ARBA" id="ARBA00023157"/>
    </source>
</evidence>
<evidence type="ECO:0000256" key="2">
    <source>
        <dbReference type="ARBA" id="ARBA00007447"/>
    </source>
</evidence>
<dbReference type="Proteomes" id="UP001174136">
    <property type="component" value="Unassembled WGS sequence"/>
</dbReference>
<evidence type="ECO:0000256" key="4">
    <source>
        <dbReference type="ARBA" id="ARBA00022692"/>
    </source>
</evidence>
<evidence type="ECO:0000256" key="14">
    <source>
        <dbReference type="PIRSR" id="PIRSR609121-3"/>
    </source>
</evidence>
<dbReference type="InterPro" id="IPR033121">
    <property type="entry name" value="PEPTIDASE_A1"/>
</dbReference>
<accession>A0AA47P9Q4</accession>
<dbReference type="Gene3D" id="2.40.70.10">
    <property type="entry name" value="Acid Proteases"/>
    <property type="match status" value="2"/>
</dbReference>
<dbReference type="PANTHER" id="PTHR47965:SF40">
    <property type="entry name" value="BETA-SECRETASE 2"/>
    <property type="match status" value="1"/>
</dbReference>
<dbReference type="AlphaFoldDB" id="A0AA47P9Q4"/>
<keyword evidence="11 13" id="KW-1015">Disulfide bond</keyword>
<keyword evidence="7 15" id="KW-0378">Hydrolase</keyword>
<keyword evidence="10" id="KW-0865">Zymogen</keyword>
<feature type="glycosylation site" description="N-linked (GlcNAc...) asparagine" evidence="14">
    <location>
        <position position="364"/>
    </location>
</feature>
<proteinExistence type="inferred from homology"/>
<dbReference type="SUPFAM" id="SSF50630">
    <property type="entry name" value="Acid proteases"/>
    <property type="match status" value="1"/>
</dbReference>
<evidence type="ECO:0000256" key="3">
    <source>
        <dbReference type="ARBA" id="ARBA00022670"/>
    </source>
</evidence>
<evidence type="ECO:0000256" key="17">
    <source>
        <dbReference type="SAM" id="SignalP"/>
    </source>
</evidence>
<organism evidence="19 20">
    <name type="scientific">Merluccius polli</name>
    <name type="common">Benguela hake</name>
    <name type="synonym">Merluccius cadenati</name>
    <dbReference type="NCBI Taxonomy" id="89951"/>
    <lineage>
        <taxon>Eukaryota</taxon>
        <taxon>Metazoa</taxon>
        <taxon>Chordata</taxon>
        <taxon>Craniata</taxon>
        <taxon>Vertebrata</taxon>
        <taxon>Euteleostomi</taxon>
        <taxon>Actinopterygii</taxon>
        <taxon>Neopterygii</taxon>
        <taxon>Teleostei</taxon>
        <taxon>Neoteleostei</taxon>
        <taxon>Acanthomorphata</taxon>
        <taxon>Zeiogadaria</taxon>
        <taxon>Gadariae</taxon>
        <taxon>Gadiformes</taxon>
        <taxon>Gadoidei</taxon>
        <taxon>Merlucciidae</taxon>
        <taxon>Merluccius</taxon>
    </lineage>
</organism>
<keyword evidence="8 16" id="KW-1133">Transmembrane helix</keyword>
<protein>
    <submittedName>
        <fullName evidence="19">Beta-secretase 2</fullName>
    </submittedName>
</protein>
<evidence type="ECO:0000256" key="7">
    <source>
        <dbReference type="ARBA" id="ARBA00022801"/>
    </source>
</evidence>
<dbReference type="InterPro" id="IPR001969">
    <property type="entry name" value="Aspartic_peptidase_AS"/>
</dbReference>
<dbReference type="PANTHER" id="PTHR47965">
    <property type="entry name" value="ASPARTYL PROTEASE-RELATED"/>
    <property type="match status" value="1"/>
</dbReference>
<dbReference type="EMBL" id="JAOPHQ010000015">
    <property type="protein sequence ID" value="KAK0156291.1"/>
    <property type="molecule type" value="Genomic_DNA"/>
</dbReference>
<name>A0AA47P9Q4_MERPO</name>
<dbReference type="PRINTS" id="PR01817">
    <property type="entry name" value="BACE2"/>
</dbReference>